<feature type="compositionally biased region" description="Acidic residues" evidence="1">
    <location>
        <begin position="901"/>
        <end position="912"/>
    </location>
</feature>
<dbReference type="InterPro" id="IPR052660">
    <property type="entry name" value="Erythrocyte_Invasion_ImmMod"/>
</dbReference>
<feature type="compositionally biased region" description="Basic and acidic residues" evidence="1">
    <location>
        <begin position="952"/>
        <end position="966"/>
    </location>
</feature>
<feature type="compositionally biased region" description="Polar residues" evidence="1">
    <location>
        <begin position="524"/>
        <end position="536"/>
    </location>
</feature>
<feature type="compositionally biased region" description="Low complexity" evidence="1">
    <location>
        <begin position="20"/>
        <end position="40"/>
    </location>
</feature>
<evidence type="ECO:0000313" key="3">
    <source>
        <dbReference type="Proteomes" id="UP000311382"/>
    </source>
</evidence>
<feature type="compositionally biased region" description="Low complexity" evidence="1">
    <location>
        <begin position="47"/>
        <end position="69"/>
    </location>
</feature>
<feature type="compositionally biased region" description="Polar residues" evidence="1">
    <location>
        <begin position="922"/>
        <end position="934"/>
    </location>
</feature>
<dbReference type="Proteomes" id="UP000311382">
    <property type="component" value="Unassembled WGS sequence"/>
</dbReference>
<dbReference type="EMBL" id="SOZI01000038">
    <property type="protein sequence ID" value="TNY21704.1"/>
    <property type="molecule type" value="Genomic_DNA"/>
</dbReference>
<organism evidence="2 3">
    <name type="scientific">Rhodotorula diobovata</name>
    <dbReference type="NCBI Taxonomy" id="5288"/>
    <lineage>
        <taxon>Eukaryota</taxon>
        <taxon>Fungi</taxon>
        <taxon>Dikarya</taxon>
        <taxon>Basidiomycota</taxon>
        <taxon>Pucciniomycotina</taxon>
        <taxon>Microbotryomycetes</taxon>
        <taxon>Sporidiobolales</taxon>
        <taxon>Sporidiobolaceae</taxon>
        <taxon>Rhodotorula</taxon>
    </lineage>
</organism>
<name>A0A5C5G048_9BASI</name>
<evidence type="ECO:0000313" key="2">
    <source>
        <dbReference type="EMBL" id="TNY21704.1"/>
    </source>
</evidence>
<evidence type="ECO:0000256" key="1">
    <source>
        <dbReference type="SAM" id="MobiDB-lite"/>
    </source>
</evidence>
<feature type="compositionally biased region" description="Low complexity" evidence="1">
    <location>
        <begin position="79"/>
        <end position="149"/>
    </location>
</feature>
<feature type="compositionally biased region" description="Low complexity" evidence="1">
    <location>
        <begin position="701"/>
        <end position="710"/>
    </location>
</feature>
<feature type="region of interest" description="Disordered" evidence="1">
    <location>
        <begin position="1"/>
        <end position="149"/>
    </location>
</feature>
<dbReference type="PANTHER" id="PTHR16021">
    <property type="entry name" value="MANSC DOMAIN CONTAINING PROTEIN 1"/>
    <property type="match status" value="1"/>
</dbReference>
<feature type="compositionally biased region" description="Polar residues" evidence="1">
    <location>
        <begin position="563"/>
        <end position="572"/>
    </location>
</feature>
<dbReference type="AlphaFoldDB" id="A0A5C5G048"/>
<comment type="caution">
    <text evidence="2">The sequence shown here is derived from an EMBL/GenBank/DDBJ whole genome shotgun (WGS) entry which is preliminary data.</text>
</comment>
<feature type="region of interest" description="Disordered" evidence="1">
    <location>
        <begin position="328"/>
        <end position="375"/>
    </location>
</feature>
<dbReference type="PANTHER" id="PTHR16021:SF23">
    <property type="entry name" value="FI18411P1-RELATED"/>
    <property type="match status" value="1"/>
</dbReference>
<accession>A0A5C5G048</accession>
<sequence>MADTVTYDTGQYTPWDDSGEAAATSAAADWDTWAAEASSAPVEDEWTATTTEAWAQTPATTTTTMATMTSSSPVYSEWTTSTPAWSSSGTTTTAWAPASSSTTTAPYSSSTSTTPLPSSMSTPASSPSSTSSSSTSTSPPSSTSTSLSSSVAAASDRFATVSRYSSPSHAALAGSGSGSGGSSFKISYLIPVFVGLPIIAAFALAACTYGKWWGRDKSRSGQTPYTDGIGGVGAWWGGAGGGSWRSRKDGIDPQEDAEERGGLVEGKWVGEDEKDGLASPTKGAAPGGTTSRWSNLFGGAPKSGQYEDHPDVPFLSVSHAPPFQQDAPFVPPPRSSSTHDFLSRGQVAPQGQSGQYLSAGPWASSSSQRWVQRSGSVRSTLSDKIRARFGIGSAARDDCPSPSVYSPNVEAGQMGTTGAYMGLHSALEEEDEELLDDEKVDYDALLGAARVGHGDLARKYAKGEVTDEQLFAPRSELRHGGPDGDARERYYARHGAPVQAAGPFAQPYRDAPPSFAVGLPSAPSRLQVSPKKSATVLSRAAPETPERHTSGAGDLLFSHESPARNQTPSSAQRRPLPTAPGVSPARGQIAPAFTEAPARIPFRQQAPPQLSRHAGPPRPDVFSAGPTAAATARRHAPDVGGTVGSPMPAFEPAGGVTASGSAFSLDGVDALVFGDPKVGPAKRQSTSGAPGRISPTKERSSSALRDLAAAGERGPAASRDEREQRRKSGTGARQPGMVIPSTVALQASKAPPKTSTRSGSTPTKARPVSAYAQLPTQQQQEQRRVTSRLDLRSTAQGTSSKPRDSLGFDPSFSEAPVLAPLQHPSKVRAAIENIETRGPRAPAQDKGPQHRKTASHDSSATFTRSRSQSPTKPTAPQTLERSTTAGPTTYRRALGRKGLDSDSDDDDDDEEAIATKRRLSTLILNRSKSQTAPLSSEGGTSSSSCEPATVEDDVRRERPLSSDPRRLSMMLRRGSSGAHLAYLGDDDE</sequence>
<feature type="region of interest" description="Disordered" evidence="1">
    <location>
        <begin position="605"/>
        <end position="988"/>
    </location>
</feature>
<gene>
    <name evidence="2" type="ORF">DMC30DRAFT_350145</name>
</gene>
<proteinExistence type="predicted"/>
<feature type="region of interest" description="Disordered" evidence="1">
    <location>
        <begin position="272"/>
        <end position="292"/>
    </location>
</feature>
<feature type="compositionally biased region" description="Low complexity" evidence="1">
    <location>
        <begin position="967"/>
        <end position="977"/>
    </location>
</feature>
<feature type="compositionally biased region" description="Polar residues" evidence="1">
    <location>
        <begin position="1"/>
        <end position="12"/>
    </location>
</feature>
<protein>
    <submittedName>
        <fullName evidence="2">Proteophosphoglycan ppg4</fullName>
    </submittedName>
</protein>
<feature type="compositionally biased region" description="Polar residues" evidence="1">
    <location>
        <begin position="363"/>
        <end position="375"/>
    </location>
</feature>
<feature type="region of interest" description="Disordered" evidence="1">
    <location>
        <begin position="522"/>
        <end position="586"/>
    </location>
</feature>
<feature type="compositionally biased region" description="Low complexity" evidence="1">
    <location>
        <begin position="935"/>
        <end position="944"/>
    </location>
</feature>
<feature type="compositionally biased region" description="Polar residues" evidence="1">
    <location>
        <begin position="753"/>
        <end position="763"/>
    </location>
</feature>
<feature type="compositionally biased region" description="Polar residues" evidence="1">
    <location>
        <begin position="856"/>
        <end position="887"/>
    </location>
</feature>
<dbReference type="OrthoDB" id="2537919at2759"/>
<reference evidence="2 3" key="1">
    <citation type="submission" date="2019-03" db="EMBL/GenBank/DDBJ databases">
        <title>Rhodosporidium diobovatum UCD-FST 08-225 genome sequencing, assembly, and annotation.</title>
        <authorList>
            <person name="Fakankun I.U."/>
            <person name="Fristensky B."/>
            <person name="Levin D.B."/>
        </authorList>
    </citation>
    <scope>NUCLEOTIDE SEQUENCE [LARGE SCALE GENOMIC DNA]</scope>
    <source>
        <strain evidence="2 3">UCD-FST 08-225</strain>
    </source>
</reference>
<feature type="compositionally biased region" description="Basic and acidic residues" evidence="1">
    <location>
        <begin position="781"/>
        <end position="791"/>
    </location>
</feature>
<keyword evidence="3" id="KW-1185">Reference proteome</keyword>